<organism evidence="1 2">
    <name type="scientific">Alteribacter lacisalsi</name>
    <dbReference type="NCBI Taxonomy" id="2045244"/>
    <lineage>
        <taxon>Bacteria</taxon>
        <taxon>Bacillati</taxon>
        <taxon>Bacillota</taxon>
        <taxon>Bacilli</taxon>
        <taxon>Bacillales</taxon>
        <taxon>Bacillaceae</taxon>
        <taxon>Alteribacter</taxon>
    </lineage>
</organism>
<evidence type="ECO:0008006" key="3">
    <source>
        <dbReference type="Google" id="ProtNLM"/>
    </source>
</evidence>
<name>A0A2W0H5P9_9BACI</name>
<dbReference type="RefSeq" id="WP_110515986.1">
    <property type="nucleotide sequence ID" value="NZ_PDOF01000001.1"/>
</dbReference>
<dbReference type="OrthoDB" id="2860849at2"/>
<evidence type="ECO:0000313" key="1">
    <source>
        <dbReference type="EMBL" id="PYZ97173.1"/>
    </source>
</evidence>
<keyword evidence="2" id="KW-1185">Reference proteome</keyword>
<dbReference type="Proteomes" id="UP000248066">
    <property type="component" value="Unassembled WGS sequence"/>
</dbReference>
<dbReference type="AlphaFoldDB" id="A0A2W0H5P9"/>
<dbReference type="PROSITE" id="PS51257">
    <property type="entry name" value="PROKAR_LIPOPROTEIN"/>
    <property type="match status" value="1"/>
</dbReference>
<evidence type="ECO:0000313" key="2">
    <source>
        <dbReference type="Proteomes" id="UP000248066"/>
    </source>
</evidence>
<accession>A0A2W0H5P9</accession>
<dbReference type="EMBL" id="PDOF01000001">
    <property type="protein sequence ID" value="PYZ97173.1"/>
    <property type="molecule type" value="Genomic_DNA"/>
</dbReference>
<protein>
    <recommendedName>
        <fullName evidence="3">Lipoprotein</fullName>
    </recommendedName>
</protein>
<gene>
    <name evidence="1" type="ORF">CR205_00805</name>
</gene>
<comment type="caution">
    <text evidence="1">The sequence shown here is derived from an EMBL/GenBank/DDBJ whole genome shotgun (WGS) entry which is preliminary data.</text>
</comment>
<reference evidence="1 2" key="1">
    <citation type="submission" date="2017-10" db="EMBL/GenBank/DDBJ databases">
        <title>Bacillus sp. nov., a halophilic bacterium isolated from a Yangshapao Lake.</title>
        <authorList>
            <person name="Wang H."/>
        </authorList>
    </citation>
    <scope>NUCLEOTIDE SEQUENCE [LARGE SCALE GENOMIC DNA]</scope>
    <source>
        <strain evidence="1 2">YSP-3</strain>
    </source>
</reference>
<sequence length="188" mass="20848">MYRRLSALASVIVIAVIVQGCGSPGEGGDFIGAGQYPIYADQTIEQAGTNELPTLVAEAEAAIEKPMKALKRNEEGYTVFKDFSRKEELTAYLERYMTEDMAQKTTLRMTDEERSSKGNLLAAKPGDLGPSILHADPMSIRVVTHSEHQSVLQMDFHYEGRSGIMTYTLLHDDNSDTVRIAGKKFRID</sequence>
<proteinExistence type="predicted"/>